<evidence type="ECO:0000259" key="4">
    <source>
        <dbReference type="PROSITE" id="PS50930"/>
    </source>
</evidence>
<dbReference type="RefSeq" id="WP_261693231.1">
    <property type="nucleotide sequence ID" value="NZ_CP104694.1"/>
</dbReference>
<name>A0ABY6B9L3_9GAMM</name>
<dbReference type="SMART" id="SM00448">
    <property type="entry name" value="REC"/>
    <property type="match status" value="1"/>
</dbReference>
<dbReference type="InterPro" id="IPR001789">
    <property type="entry name" value="Sig_transdc_resp-reg_receiver"/>
</dbReference>
<dbReference type="SMART" id="SM00850">
    <property type="entry name" value="LytTR"/>
    <property type="match status" value="1"/>
</dbReference>
<dbReference type="Pfam" id="PF04397">
    <property type="entry name" value="LytTR"/>
    <property type="match status" value="1"/>
</dbReference>
<feature type="domain" description="Response regulatory" evidence="3">
    <location>
        <begin position="3"/>
        <end position="116"/>
    </location>
</feature>
<keyword evidence="5" id="KW-0238">DNA-binding</keyword>
<protein>
    <submittedName>
        <fullName evidence="5">LytTR family DNA-binding domain-containing protein</fullName>
    </submittedName>
</protein>
<dbReference type="Pfam" id="PF00072">
    <property type="entry name" value="Response_reg"/>
    <property type="match status" value="1"/>
</dbReference>
<keyword evidence="1" id="KW-0902">Two-component regulatory system</keyword>
<reference evidence="5" key="1">
    <citation type="submission" date="2022-09" db="EMBL/GenBank/DDBJ databases">
        <title>Tahibacter sp. nov., isolated from a fresh water.</title>
        <authorList>
            <person name="Baek J.H."/>
            <person name="Lee J.K."/>
            <person name="Kim J.M."/>
            <person name="Jeon C.O."/>
        </authorList>
    </citation>
    <scope>NUCLEOTIDE SEQUENCE</scope>
    <source>
        <strain evidence="5">W38</strain>
    </source>
</reference>
<dbReference type="InterPro" id="IPR007492">
    <property type="entry name" value="LytTR_DNA-bd_dom"/>
</dbReference>
<accession>A0ABY6B9L3</accession>
<dbReference type="SUPFAM" id="SSF52172">
    <property type="entry name" value="CheY-like"/>
    <property type="match status" value="1"/>
</dbReference>
<proteinExistence type="predicted"/>
<evidence type="ECO:0000259" key="3">
    <source>
        <dbReference type="PROSITE" id="PS50110"/>
    </source>
</evidence>
<evidence type="ECO:0000313" key="6">
    <source>
        <dbReference type="Proteomes" id="UP001064632"/>
    </source>
</evidence>
<dbReference type="PROSITE" id="PS50930">
    <property type="entry name" value="HTH_LYTTR"/>
    <property type="match status" value="1"/>
</dbReference>
<dbReference type="Gene3D" id="2.40.50.1020">
    <property type="entry name" value="LytTr DNA-binding domain"/>
    <property type="match status" value="1"/>
</dbReference>
<keyword evidence="2" id="KW-0597">Phosphoprotein</keyword>
<evidence type="ECO:0000256" key="1">
    <source>
        <dbReference type="ARBA" id="ARBA00023012"/>
    </source>
</evidence>
<dbReference type="InterPro" id="IPR011006">
    <property type="entry name" value="CheY-like_superfamily"/>
</dbReference>
<dbReference type="PANTHER" id="PTHR37299:SF1">
    <property type="entry name" value="STAGE 0 SPORULATION PROTEIN A HOMOLOG"/>
    <property type="match status" value="1"/>
</dbReference>
<dbReference type="GO" id="GO:0003677">
    <property type="term" value="F:DNA binding"/>
    <property type="evidence" value="ECO:0007669"/>
    <property type="project" value="UniProtKB-KW"/>
</dbReference>
<sequence>MMQVAVVDDEPLARRAVIARLAEHGDVTLAGEYADGYSAYEAFLASPPDVAFIDVQMPRMNGLTLLARLPPARRPLAILLTAFDSFGVRAFELNAVDYLLKPIDDRRFNEALDRVRRWRGHPALAPVGTPAVSAGSVRFEIRVGRRVTFVDAADVEWIESDGDYVRLHVGDRAHLLREPLHRLAERLDPARFVRVHRSIIVRVDCVCELQPLVNRDAMLRLRDGTPVRASRTYIDALMDSLRQSGTITG</sequence>
<feature type="modified residue" description="4-aspartylphosphate" evidence="2">
    <location>
        <position position="54"/>
    </location>
</feature>
<organism evidence="5 6">
    <name type="scientific">Tahibacter amnicola</name>
    <dbReference type="NCBI Taxonomy" id="2976241"/>
    <lineage>
        <taxon>Bacteria</taxon>
        <taxon>Pseudomonadati</taxon>
        <taxon>Pseudomonadota</taxon>
        <taxon>Gammaproteobacteria</taxon>
        <taxon>Lysobacterales</taxon>
        <taxon>Rhodanobacteraceae</taxon>
        <taxon>Tahibacter</taxon>
    </lineage>
</organism>
<feature type="domain" description="HTH LytTR-type" evidence="4">
    <location>
        <begin position="139"/>
        <end position="243"/>
    </location>
</feature>
<dbReference type="EMBL" id="CP104694">
    <property type="protein sequence ID" value="UXI66247.1"/>
    <property type="molecule type" value="Genomic_DNA"/>
</dbReference>
<gene>
    <name evidence="5" type="ORF">N4264_15980</name>
</gene>
<evidence type="ECO:0000313" key="5">
    <source>
        <dbReference type="EMBL" id="UXI66247.1"/>
    </source>
</evidence>
<dbReference type="Proteomes" id="UP001064632">
    <property type="component" value="Chromosome"/>
</dbReference>
<keyword evidence="6" id="KW-1185">Reference proteome</keyword>
<dbReference type="Gene3D" id="3.40.50.2300">
    <property type="match status" value="1"/>
</dbReference>
<dbReference type="PANTHER" id="PTHR37299">
    <property type="entry name" value="TRANSCRIPTIONAL REGULATOR-RELATED"/>
    <property type="match status" value="1"/>
</dbReference>
<dbReference type="InterPro" id="IPR046947">
    <property type="entry name" value="LytR-like"/>
</dbReference>
<dbReference type="PROSITE" id="PS50110">
    <property type="entry name" value="RESPONSE_REGULATORY"/>
    <property type="match status" value="1"/>
</dbReference>
<evidence type="ECO:0000256" key="2">
    <source>
        <dbReference type="PROSITE-ProRule" id="PRU00169"/>
    </source>
</evidence>